<dbReference type="Pfam" id="PF02607">
    <property type="entry name" value="B12-binding_2"/>
    <property type="match status" value="1"/>
</dbReference>
<gene>
    <name evidence="3" type="ORF">AVDCRST_MAG67-2614</name>
</gene>
<feature type="region of interest" description="Disordered" evidence="1">
    <location>
        <begin position="199"/>
        <end position="231"/>
    </location>
</feature>
<name>A0A6J4SZJ6_9ACTN</name>
<feature type="region of interest" description="Disordered" evidence="1">
    <location>
        <begin position="101"/>
        <end position="127"/>
    </location>
</feature>
<dbReference type="InterPro" id="IPR036594">
    <property type="entry name" value="Meth_synthase_dom"/>
</dbReference>
<reference evidence="3" key="1">
    <citation type="submission" date="2020-02" db="EMBL/GenBank/DDBJ databases">
        <authorList>
            <person name="Meier V. D."/>
        </authorList>
    </citation>
    <scope>NUCLEOTIDE SEQUENCE</scope>
    <source>
        <strain evidence="3">AVDCRST_MAG67</strain>
    </source>
</reference>
<dbReference type="AlphaFoldDB" id="A0A6J4SZJ6"/>
<evidence type="ECO:0000256" key="1">
    <source>
        <dbReference type="SAM" id="MobiDB-lite"/>
    </source>
</evidence>
<organism evidence="3">
    <name type="scientific">uncultured Solirubrobacteraceae bacterium</name>
    <dbReference type="NCBI Taxonomy" id="1162706"/>
    <lineage>
        <taxon>Bacteria</taxon>
        <taxon>Bacillati</taxon>
        <taxon>Actinomycetota</taxon>
        <taxon>Thermoleophilia</taxon>
        <taxon>Solirubrobacterales</taxon>
        <taxon>Solirubrobacteraceae</taxon>
        <taxon>environmental samples</taxon>
    </lineage>
</organism>
<accession>A0A6J4SZJ6</accession>
<feature type="compositionally biased region" description="Basic residues" evidence="1">
    <location>
        <begin position="199"/>
        <end position="220"/>
    </location>
</feature>
<feature type="domain" description="B12-binding N-terminal" evidence="2">
    <location>
        <begin position="11"/>
        <end position="80"/>
    </location>
</feature>
<dbReference type="Gene3D" id="1.10.1240.10">
    <property type="entry name" value="Methionine synthase domain"/>
    <property type="match status" value="1"/>
</dbReference>
<proteinExistence type="predicted"/>
<dbReference type="EMBL" id="CADCVQ010000106">
    <property type="protein sequence ID" value="CAA9509243.1"/>
    <property type="molecule type" value="Genomic_DNA"/>
</dbReference>
<evidence type="ECO:0000313" key="3">
    <source>
        <dbReference type="EMBL" id="CAA9509243.1"/>
    </source>
</evidence>
<sequence>MTPDFDSIWADYSAAIGRGSYADAAGVVEAALDAGATGAEIFTRVLTPAMYRIGERWERAEITVADEHLATAISNRVMGLVYGAHAVEMPTSKERVLITAVRRRPARHGAADDHRRPRGRGLRDDLPRRRHAAGWAARVDRALAAERRRTRRDRAVERIRARRGRARDPRGLACDADGARRSAGRACGRGRGRWAHLPRGRRRVGRRRRRLGGRRRRAQAGRRLTTNRLAA</sequence>
<dbReference type="InterPro" id="IPR003759">
    <property type="entry name" value="Cbl-bd_cap"/>
</dbReference>
<feature type="compositionally biased region" description="Basic and acidic residues" evidence="1">
    <location>
        <begin position="109"/>
        <end position="127"/>
    </location>
</feature>
<evidence type="ECO:0000259" key="2">
    <source>
        <dbReference type="Pfam" id="PF02607"/>
    </source>
</evidence>
<protein>
    <recommendedName>
        <fullName evidence="2">B12-binding N-terminal domain-containing protein</fullName>
    </recommendedName>
</protein>